<dbReference type="EMBL" id="RAPN01000001">
    <property type="protein sequence ID" value="RKD91910.1"/>
    <property type="molecule type" value="Genomic_DNA"/>
</dbReference>
<reference evidence="2 3" key="1">
    <citation type="submission" date="2018-09" db="EMBL/GenBank/DDBJ databases">
        <title>Genomic Encyclopedia of Archaeal and Bacterial Type Strains, Phase II (KMG-II): from individual species to whole genera.</title>
        <authorList>
            <person name="Goeker M."/>
        </authorList>
    </citation>
    <scope>NUCLEOTIDE SEQUENCE [LARGE SCALE GENOMIC DNA]</scope>
    <source>
        <strain evidence="2 3">DSM 27148</strain>
    </source>
</reference>
<dbReference type="Proteomes" id="UP000283387">
    <property type="component" value="Unassembled WGS sequence"/>
</dbReference>
<evidence type="ECO:0000256" key="1">
    <source>
        <dbReference type="SAM" id="Phobius"/>
    </source>
</evidence>
<sequence length="113" mass="12526">MRILNRQTQRAEDGLDDDPMSGVANLFDASVVFIVALIFALFMAFNMVDMFDPNSEVTITKKGANGEMQIITKKGKDVKIEKVTPQEAEGKGLRLGTAYQLENGKVIYVPENE</sequence>
<keyword evidence="1" id="KW-0812">Transmembrane</keyword>
<dbReference type="Pfam" id="PF09919">
    <property type="entry name" value="DUF2149"/>
    <property type="match status" value="1"/>
</dbReference>
<organism evidence="2 3">
    <name type="scientific">Mangrovibacterium diazotrophicum</name>
    <dbReference type="NCBI Taxonomy" id="1261403"/>
    <lineage>
        <taxon>Bacteria</taxon>
        <taxon>Pseudomonadati</taxon>
        <taxon>Bacteroidota</taxon>
        <taxon>Bacteroidia</taxon>
        <taxon>Marinilabiliales</taxon>
        <taxon>Prolixibacteraceae</taxon>
        <taxon>Mangrovibacterium</taxon>
    </lineage>
</organism>
<gene>
    <name evidence="2" type="ORF">BC643_2279</name>
</gene>
<evidence type="ECO:0008006" key="4">
    <source>
        <dbReference type="Google" id="ProtNLM"/>
    </source>
</evidence>
<accession>A0A419W8Z1</accession>
<dbReference type="OrthoDB" id="199365at2"/>
<feature type="transmembrane region" description="Helical" evidence="1">
    <location>
        <begin position="26"/>
        <end position="45"/>
    </location>
</feature>
<name>A0A419W8Z1_9BACT</name>
<keyword evidence="1" id="KW-0472">Membrane</keyword>
<comment type="caution">
    <text evidence="2">The sequence shown here is derived from an EMBL/GenBank/DDBJ whole genome shotgun (WGS) entry which is preliminary data.</text>
</comment>
<dbReference type="AlphaFoldDB" id="A0A419W8Z1"/>
<keyword evidence="1" id="KW-1133">Transmembrane helix</keyword>
<proteinExistence type="predicted"/>
<evidence type="ECO:0000313" key="2">
    <source>
        <dbReference type="EMBL" id="RKD91910.1"/>
    </source>
</evidence>
<dbReference type="RefSeq" id="WP_120273171.1">
    <property type="nucleotide sequence ID" value="NZ_RAPN01000001.1"/>
</dbReference>
<dbReference type="InterPro" id="IPR018676">
    <property type="entry name" value="DUF2149"/>
</dbReference>
<protein>
    <recommendedName>
        <fullName evidence="4">DUF2149 domain-containing protein</fullName>
    </recommendedName>
</protein>
<keyword evidence="3" id="KW-1185">Reference proteome</keyword>
<evidence type="ECO:0000313" key="3">
    <source>
        <dbReference type="Proteomes" id="UP000283387"/>
    </source>
</evidence>